<comment type="caution">
    <text evidence="1">The sequence shown here is derived from an EMBL/GenBank/DDBJ whole genome shotgun (WGS) entry which is preliminary data.</text>
</comment>
<protein>
    <submittedName>
        <fullName evidence="1">Uncharacterized protein</fullName>
    </submittedName>
</protein>
<keyword evidence="2" id="KW-1185">Reference proteome</keyword>
<reference evidence="2" key="1">
    <citation type="journal article" date="2022" name="Mol. Ecol. Resour.">
        <title>The genomes of chicory, endive, great burdock and yacon provide insights into Asteraceae palaeo-polyploidization history and plant inulin production.</title>
        <authorList>
            <person name="Fan W."/>
            <person name="Wang S."/>
            <person name="Wang H."/>
            <person name="Wang A."/>
            <person name="Jiang F."/>
            <person name="Liu H."/>
            <person name="Zhao H."/>
            <person name="Xu D."/>
            <person name="Zhang Y."/>
        </authorList>
    </citation>
    <scope>NUCLEOTIDE SEQUENCE [LARGE SCALE GENOMIC DNA]</scope>
    <source>
        <strain evidence="2">cv. Punajuju</strain>
    </source>
</reference>
<evidence type="ECO:0000313" key="2">
    <source>
        <dbReference type="Proteomes" id="UP001055811"/>
    </source>
</evidence>
<name>A0ACB9G9P8_CICIN</name>
<organism evidence="1 2">
    <name type="scientific">Cichorium intybus</name>
    <name type="common">Chicory</name>
    <dbReference type="NCBI Taxonomy" id="13427"/>
    <lineage>
        <taxon>Eukaryota</taxon>
        <taxon>Viridiplantae</taxon>
        <taxon>Streptophyta</taxon>
        <taxon>Embryophyta</taxon>
        <taxon>Tracheophyta</taxon>
        <taxon>Spermatophyta</taxon>
        <taxon>Magnoliopsida</taxon>
        <taxon>eudicotyledons</taxon>
        <taxon>Gunneridae</taxon>
        <taxon>Pentapetalae</taxon>
        <taxon>asterids</taxon>
        <taxon>campanulids</taxon>
        <taxon>Asterales</taxon>
        <taxon>Asteraceae</taxon>
        <taxon>Cichorioideae</taxon>
        <taxon>Cichorieae</taxon>
        <taxon>Cichoriinae</taxon>
        <taxon>Cichorium</taxon>
    </lineage>
</organism>
<dbReference type="Proteomes" id="UP001055811">
    <property type="component" value="Linkage Group LG02"/>
</dbReference>
<accession>A0ACB9G9P8</accession>
<dbReference type="EMBL" id="CM042010">
    <property type="protein sequence ID" value="KAI3780172.1"/>
    <property type="molecule type" value="Genomic_DNA"/>
</dbReference>
<evidence type="ECO:0000313" key="1">
    <source>
        <dbReference type="EMBL" id="KAI3780172.1"/>
    </source>
</evidence>
<reference evidence="1 2" key="2">
    <citation type="journal article" date="2022" name="Mol. Ecol. Resour.">
        <title>The genomes of chicory, endive, great burdock and yacon provide insights into Asteraceae paleo-polyploidization history and plant inulin production.</title>
        <authorList>
            <person name="Fan W."/>
            <person name="Wang S."/>
            <person name="Wang H."/>
            <person name="Wang A."/>
            <person name="Jiang F."/>
            <person name="Liu H."/>
            <person name="Zhao H."/>
            <person name="Xu D."/>
            <person name="Zhang Y."/>
        </authorList>
    </citation>
    <scope>NUCLEOTIDE SEQUENCE [LARGE SCALE GENOMIC DNA]</scope>
    <source>
        <strain evidence="2">cv. Punajuju</strain>
        <tissue evidence="1">Leaves</tissue>
    </source>
</reference>
<gene>
    <name evidence="1" type="ORF">L2E82_10142</name>
</gene>
<proteinExistence type="predicted"/>
<sequence length="84" mass="9690">MMADLFTSPATTAPTLFNTATVPLDRNTKGENCGSFELDGWLKQRCMEIYWLRTVKLHILLLQAKHIGVEMGRKYMQFLDFFTS</sequence>